<proteinExistence type="predicted"/>
<dbReference type="Proteomes" id="UP000008311">
    <property type="component" value="Unassembled WGS sequence"/>
</dbReference>
<keyword evidence="2" id="KW-1185">Reference proteome</keyword>
<name>B9SCI2_RICCO</name>
<sequence>MAKQTNLALSNGHNYPSGHANIDTEFESFLDDEEKIVQMSCIIVESKKRQI</sequence>
<reference evidence="2" key="1">
    <citation type="journal article" date="2010" name="Nat. Biotechnol.">
        <title>Draft genome sequence of the oilseed species Ricinus communis.</title>
        <authorList>
            <person name="Chan A.P."/>
            <person name="Crabtree J."/>
            <person name="Zhao Q."/>
            <person name="Lorenzi H."/>
            <person name="Orvis J."/>
            <person name="Puiu D."/>
            <person name="Melake-Berhan A."/>
            <person name="Jones K.M."/>
            <person name="Redman J."/>
            <person name="Chen G."/>
            <person name="Cahoon E.B."/>
            <person name="Gedil M."/>
            <person name="Stanke M."/>
            <person name="Haas B.J."/>
            <person name="Wortman J.R."/>
            <person name="Fraser-Liggett C.M."/>
            <person name="Ravel J."/>
            <person name="Rabinowicz P.D."/>
        </authorList>
    </citation>
    <scope>NUCLEOTIDE SEQUENCE [LARGE SCALE GENOMIC DNA]</scope>
    <source>
        <strain evidence="2">cv. Hale</strain>
    </source>
</reference>
<evidence type="ECO:0000313" key="1">
    <source>
        <dbReference type="EMBL" id="EEF38641.1"/>
    </source>
</evidence>
<dbReference type="EMBL" id="EQ973922">
    <property type="protein sequence ID" value="EEF38641.1"/>
    <property type="molecule type" value="Genomic_DNA"/>
</dbReference>
<dbReference type="InParanoid" id="B9SCI2"/>
<accession>B9SCI2</accession>
<dbReference type="AlphaFoldDB" id="B9SCI2"/>
<organism evidence="1 2">
    <name type="scientific">Ricinus communis</name>
    <name type="common">Castor bean</name>
    <dbReference type="NCBI Taxonomy" id="3988"/>
    <lineage>
        <taxon>Eukaryota</taxon>
        <taxon>Viridiplantae</taxon>
        <taxon>Streptophyta</taxon>
        <taxon>Embryophyta</taxon>
        <taxon>Tracheophyta</taxon>
        <taxon>Spermatophyta</taxon>
        <taxon>Magnoliopsida</taxon>
        <taxon>eudicotyledons</taxon>
        <taxon>Gunneridae</taxon>
        <taxon>Pentapetalae</taxon>
        <taxon>rosids</taxon>
        <taxon>fabids</taxon>
        <taxon>Malpighiales</taxon>
        <taxon>Euphorbiaceae</taxon>
        <taxon>Acalyphoideae</taxon>
        <taxon>Acalypheae</taxon>
        <taxon>Ricinus</taxon>
    </lineage>
</organism>
<protein>
    <submittedName>
        <fullName evidence="1">Uncharacterized protein</fullName>
    </submittedName>
</protein>
<evidence type="ECO:0000313" key="2">
    <source>
        <dbReference type="Proteomes" id="UP000008311"/>
    </source>
</evidence>
<gene>
    <name evidence="1" type="ORF">RCOM_0473460</name>
</gene>